<feature type="chain" id="PRO_5045576039" evidence="3">
    <location>
        <begin position="30"/>
        <end position="364"/>
    </location>
</feature>
<feature type="signal peptide" evidence="3">
    <location>
        <begin position="1"/>
        <end position="29"/>
    </location>
</feature>
<accession>A0ABW4KQY3</accession>
<protein>
    <submittedName>
        <fullName evidence="7">DUF1566 domain-containing protein</fullName>
    </submittedName>
</protein>
<evidence type="ECO:0000256" key="2">
    <source>
        <dbReference type="SAM" id="Phobius"/>
    </source>
</evidence>
<evidence type="ECO:0000256" key="1">
    <source>
        <dbReference type="SAM" id="MobiDB-lite"/>
    </source>
</evidence>
<dbReference type="Pfam" id="PF07603">
    <property type="entry name" value="Lcl_C"/>
    <property type="match status" value="1"/>
</dbReference>
<evidence type="ECO:0000256" key="3">
    <source>
        <dbReference type="SAM" id="SignalP"/>
    </source>
</evidence>
<dbReference type="Pfam" id="PF18998">
    <property type="entry name" value="Flg_new_2"/>
    <property type="match status" value="2"/>
</dbReference>
<dbReference type="Proteomes" id="UP001597304">
    <property type="component" value="Unassembled WGS sequence"/>
</dbReference>
<sequence>MPNAPSSLRQFVAIALLGLSALVSSAAWAAPFTPNGAVVTDGATQMIWQRCALGQSWDGATCTGTAAVYNSWTVALATAAEANADALGGFSDWRVPSFQELQGLVEAGSTPAINATAFPGAPASTFWTASQPPTMIFPMAIDFVTGNPTLGLFGRGDYNVRLVRGGAAGSTLTISASVAAGSAGRGSVSPASQQTASSGGTGYVTVSPQPGYRLVSAVGGSCGASSSGVSTNASRTAITVREPTASCAVEAAFEQIPGVWLVNVTAPTNGSINCPATVSDGQPLACTATPAAGYQLAGWGDACAASGTSASCSVAAVTSNVTVSARFAAVAPVAVPTMGEWGLMLTGLLAAALGALGMRRRARA</sequence>
<dbReference type="PANTHER" id="PTHR35812">
    <property type="entry name" value="LIPOPROTEIN"/>
    <property type="match status" value="1"/>
</dbReference>
<evidence type="ECO:0000313" key="8">
    <source>
        <dbReference type="Proteomes" id="UP001597304"/>
    </source>
</evidence>
<dbReference type="NCBIfam" id="TIGR04174">
    <property type="entry name" value="IPTL_CTERM"/>
    <property type="match status" value="1"/>
</dbReference>
<dbReference type="InterPro" id="IPR011460">
    <property type="entry name" value="Lcl_C"/>
</dbReference>
<keyword evidence="2" id="KW-0472">Membrane</keyword>
<feature type="domain" description="Bacterial repeat" evidence="6">
    <location>
        <begin position="262"/>
        <end position="330"/>
    </location>
</feature>
<feature type="domain" description="Lcl C-terminal" evidence="4">
    <location>
        <begin position="38"/>
        <end position="164"/>
    </location>
</feature>
<proteinExistence type="predicted"/>
<feature type="compositionally biased region" description="Low complexity" evidence="1">
    <location>
        <begin position="182"/>
        <end position="192"/>
    </location>
</feature>
<feature type="transmembrane region" description="Helical" evidence="2">
    <location>
        <begin position="341"/>
        <end position="358"/>
    </location>
</feature>
<feature type="compositionally biased region" description="Polar residues" evidence="1">
    <location>
        <begin position="193"/>
        <end position="202"/>
    </location>
</feature>
<evidence type="ECO:0000259" key="4">
    <source>
        <dbReference type="Pfam" id="PF07603"/>
    </source>
</evidence>
<keyword evidence="8" id="KW-1185">Reference proteome</keyword>
<dbReference type="EMBL" id="JBHUEJ010000007">
    <property type="protein sequence ID" value="MFD1709497.1"/>
    <property type="molecule type" value="Genomic_DNA"/>
</dbReference>
<gene>
    <name evidence="7" type="ORF">ACFSF0_02670</name>
</gene>
<keyword evidence="2" id="KW-1133">Transmembrane helix</keyword>
<dbReference type="InterPro" id="IPR026442">
    <property type="entry name" value="IPTL_CTERM"/>
</dbReference>
<organism evidence="7 8">
    <name type="scientific">Ottowia flava</name>
    <dbReference type="NCBI Taxonomy" id="2675430"/>
    <lineage>
        <taxon>Bacteria</taxon>
        <taxon>Pseudomonadati</taxon>
        <taxon>Pseudomonadota</taxon>
        <taxon>Betaproteobacteria</taxon>
        <taxon>Burkholderiales</taxon>
        <taxon>Comamonadaceae</taxon>
        <taxon>Ottowia</taxon>
    </lineage>
</organism>
<name>A0ABW4KQY3_9BURK</name>
<keyword evidence="3" id="KW-0732">Signal</keyword>
<keyword evidence="2" id="KW-0812">Transmembrane</keyword>
<dbReference type="PANTHER" id="PTHR35812:SF1">
    <property type="entry name" value="LIPOPROTEIN"/>
    <property type="match status" value="1"/>
</dbReference>
<dbReference type="RefSeq" id="WP_377615035.1">
    <property type="nucleotide sequence ID" value="NZ_JBHUEJ010000007.1"/>
</dbReference>
<comment type="caution">
    <text evidence="7">The sequence shown here is derived from an EMBL/GenBank/DDBJ whole genome shotgun (WGS) entry which is preliminary data.</text>
</comment>
<evidence type="ECO:0000313" key="7">
    <source>
        <dbReference type="EMBL" id="MFD1709497.1"/>
    </source>
</evidence>
<feature type="domain" description="IPTL-CTERM protein sorting" evidence="5">
    <location>
        <begin position="334"/>
        <end position="360"/>
    </location>
</feature>
<dbReference type="InterPro" id="IPR044060">
    <property type="entry name" value="Bacterial_rp_domain"/>
</dbReference>
<feature type="region of interest" description="Disordered" evidence="1">
    <location>
        <begin position="182"/>
        <end position="202"/>
    </location>
</feature>
<evidence type="ECO:0000259" key="6">
    <source>
        <dbReference type="Pfam" id="PF18998"/>
    </source>
</evidence>
<feature type="domain" description="Bacterial repeat" evidence="6">
    <location>
        <begin position="178"/>
        <end position="256"/>
    </location>
</feature>
<dbReference type="Pfam" id="PF18203">
    <property type="entry name" value="IPTL-CTERM"/>
    <property type="match status" value="1"/>
</dbReference>
<evidence type="ECO:0000259" key="5">
    <source>
        <dbReference type="Pfam" id="PF18203"/>
    </source>
</evidence>
<reference evidence="8" key="1">
    <citation type="journal article" date="2019" name="Int. J. Syst. Evol. Microbiol.">
        <title>The Global Catalogue of Microorganisms (GCM) 10K type strain sequencing project: providing services to taxonomists for standard genome sequencing and annotation.</title>
        <authorList>
            <consortium name="The Broad Institute Genomics Platform"/>
            <consortium name="The Broad Institute Genome Sequencing Center for Infectious Disease"/>
            <person name="Wu L."/>
            <person name="Ma J."/>
        </authorList>
    </citation>
    <scope>NUCLEOTIDE SEQUENCE [LARGE SCALE GENOMIC DNA]</scope>
    <source>
        <strain evidence="8">LMG 29247</strain>
    </source>
</reference>